<evidence type="ECO:0000259" key="5">
    <source>
        <dbReference type="PROSITE" id="PS50943"/>
    </source>
</evidence>
<protein>
    <recommendedName>
        <fullName evidence="1">DNA (cytosine-5-)-methyltransferase</fullName>
        <ecNumber evidence="1">2.1.1.37</ecNumber>
    </recommendedName>
</protein>
<dbReference type="GO" id="GO:0003677">
    <property type="term" value="F:DNA binding"/>
    <property type="evidence" value="ECO:0007669"/>
    <property type="project" value="InterPro"/>
</dbReference>
<evidence type="ECO:0000256" key="4">
    <source>
        <dbReference type="ARBA" id="ARBA00022691"/>
    </source>
</evidence>
<dbReference type="Pfam" id="PF00145">
    <property type="entry name" value="DNA_methylase"/>
    <property type="match status" value="1"/>
</dbReference>
<proteinExistence type="predicted"/>
<keyword evidence="4" id="KW-0949">S-adenosyl-L-methionine</keyword>
<evidence type="ECO:0000256" key="3">
    <source>
        <dbReference type="ARBA" id="ARBA00022679"/>
    </source>
</evidence>
<dbReference type="PROSITE" id="PS00094">
    <property type="entry name" value="C5_MTASE_1"/>
    <property type="match status" value="1"/>
</dbReference>
<dbReference type="InterPro" id="IPR001525">
    <property type="entry name" value="C5_MeTfrase"/>
</dbReference>
<dbReference type="InterPro" id="IPR029063">
    <property type="entry name" value="SAM-dependent_MTases_sf"/>
</dbReference>
<name>A0A382SD67_9ZZZZ</name>
<evidence type="ECO:0000313" key="6">
    <source>
        <dbReference type="EMBL" id="SVD07108.1"/>
    </source>
</evidence>
<evidence type="ECO:0000256" key="2">
    <source>
        <dbReference type="ARBA" id="ARBA00022603"/>
    </source>
</evidence>
<gene>
    <name evidence="6" type="ORF">METZ01_LOCUS359962</name>
</gene>
<feature type="domain" description="HTH cro/C1-type" evidence="5">
    <location>
        <begin position="12"/>
        <end position="64"/>
    </location>
</feature>
<dbReference type="GO" id="GO:0044027">
    <property type="term" value="P:negative regulation of gene expression via chromosomal CpG island methylation"/>
    <property type="evidence" value="ECO:0007669"/>
    <property type="project" value="TreeGrafter"/>
</dbReference>
<dbReference type="InterPro" id="IPR050390">
    <property type="entry name" value="C5-Methyltransferase"/>
</dbReference>
<dbReference type="InterPro" id="IPR001387">
    <property type="entry name" value="Cro/C1-type_HTH"/>
</dbReference>
<evidence type="ECO:0000256" key="1">
    <source>
        <dbReference type="ARBA" id="ARBA00011975"/>
    </source>
</evidence>
<sequence length="250" mass="28150">MPAESNLNLLKRLRLRFTQQETGQKLGFTERTVRRWETGESSPARIPAEAIYKLLEVVPPEGDFTFVDLFAGIGGTRLGFERAGGRCVFPSEYDKFACKTYAENFSNTADHTFAGDITEVQTTDVPDHDVLLAGFPCQPFSIAGVSKKQSLGRAHGFLDETQGTMFFDIARILAEKRPTAFLLENVPNLLSHDKKRTFVKIQEVLRKLEYDIDVRVVSARRWVPQRRQRVLIVGFDRGRTGGQSAFGFGE</sequence>
<accession>A0A382SD67</accession>
<keyword evidence="2" id="KW-0489">Methyltransferase</keyword>
<reference evidence="6" key="1">
    <citation type="submission" date="2018-05" db="EMBL/GenBank/DDBJ databases">
        <authorList>
            <person name="Lanie J.A."/>
            <person name="Ng W.-L."/>
            <person name="Kazmierczak K.M."/>
            <person name="Andrzejewski T.M."/>
            <person name="Davidsen T.M."/>
            <person name="Wayne K.J."/>
            <person name="Tettelin H."/>
            <person name="Glass J.I."/>
            <person name="Rusch D."/>
            <person name="Podicherti R."/>
            <person name="Tsui H.-C.T."/>
            <person name="Winkler M.E."/>
        </authorList>
    </citation>
    <scope>NUCLEOTIDE SEQUENCE</scope>
</reference>
<dbReference type="PRINTS" id="PR00105">
    <property type="entry name" value="C5METTRFRASE"/>
</dbReference>
<dbReference type="AlphaFoldDB" id="A0A382SD67"/>
<dbReference type="NCBIfam" id="TIGR00675">
    <property type="entry name" value="dcm"/>
    <property type="match status" value="1"/>
</dbReference>
<dbReference type="SUPFAM" id="SSF47413">
    <property type="entry name" value="lambda repressor-like DNA-binding domains"/>
    <property type="match status" value="1"/>
</dbReference>
<dbReference type="PANTHER" id="PTHR10629">
    <property type="entry name" value="CYTOSINE-SPECIFIC METHYLTRANSFERASE"/>
    <property type="match status" value="1"/>
</dbReference>
<dbReference type="PROSITE" id="PS50943">
    <property type="entry name" value="HTH_CROC1"/>
    <property type="match status" value="1"/>
</dbReference>
<dbReference type="Gene3D" id="3.40.50.150">
    <property type="entry name" value="Vaccinia Virus protein VP39"/>
    <property type="match status" value="1"/>
</dbReference>
<dbReference type="InterPro" id="IPR018117">
    <property type="entry name" value="C5_DNA_meth_AS"/>
</dbReference>
<dbReference type="GO" id="GO:0003886">
    <property type="term" value="F:DNA (cytosine-5-)-methyltransferase activity"/>
    <property type="evidence" value="ECO:0007669"/>
    <property type="project" value="UniProtKB-EC"/>
</dbReference>
<feature type="non-terminal residue" evidence="6">
    <location>
        <position position="250"/>
    </location>
</feature>
<dbReference type="EC" id="2.1.1.37" evidence="1"/>
<organism evidence="6">
    <name type="scientific">marine metagenome</name>
    <dbReference type="NCBI Taxonomy" id="408172"/>
    <lineage>
        <taxon>unclassified sequences</taxon>
        <taxon>metagenomes</taxon>
        <taxon>ecological metagenomes</taxon>
    </lineage>
</organism>
<keyword evidence="3" id="KW-0808">Transferase</keyword>
<dbReference type="SUPFAM" id="SSF53335">
    <property type="entry name" value="S-adenosyl-L-methionine-dependent methyltransferases"/>
    <property type="match status" value="1"/>
</dbReference>
<dbReference type="PROSITE" id="PS51679">
    <property type="entry name" value="SAM_MT_C5"/>
    <property type="match status" value="1"/>
</dbReference>
<dbReference type="InterPro" id="IPR010982">
    <property type="entry name" value="Lambda_DNA-bd_dom_sf"/>
</dbReference>
<dbReference type="GO" id="GO:0032259">
    <property type="term" value="P:methylation"/>
    <property type="evidence" value="ECO:0007669"/>
    <property type="project" value="UniProtKB-KW"/>
</dbReference>
<dbReference type="Gene3D" id="1.10.260.40">
    <property type="entry name" value="lambda repressor-like DNA-binding domains"/>
    <property type="match status" value="1"/>
</dbReference>
<dbReference type="EMBL" id="UINC01127766">
    <property type="protein sequence ID" value="SVD07108.1"/>
    <property type="molecule type" value="Genomic_DNA"/>
</dbReference>
<dbReference type="CDD" id="cd00093">
    <property type="entry name" value="HTH_XRE"/>
    <property type="match status" value="1"/>
</dbReference>
<dbReference type="PANTHER" id="PTHR10629:SF52">
    <property type="entry name" value="DNA (CYTOSINE-5)-METHYLTRANSFERASE 1"/>
    <property type="match status" value="1"/>
</dbReference>